<evidence type="ECO:0000313" key="2">
    <source>
        <dbReference type="EMBL" id="AXQ60620.1"/>
    </source>
</evidence>
<dbReference type="Proteomes" id="UP000262272">
    <property type="component" value="Segment"/>
</dbReference>
<evidence type="ECO:0000313" key="3">
    <source>
        <dbReference type="Proteomes" id="UP000262272"/>
    </source>
</evidence>
<dbReference type="RefSeq" id="YP_010002481.1">
    <property type="nucleotide sequence ID" value="NC_053245.1"/>
</dbReference>
<keyword evidence="1" id="KW-0812">Transmembrane</keyword>
<dbReference type="GeneID" id="63027032"/>
<proteinExistence type="predicted"/>
<feature type="transmembrane region" description="Helical" evidence="1">
    <location>
        <begin position="193"/>
        <end position="212"/>
    </location>
</feature>
<sequence length="261" mass="29137">MSKNQQRALFNEQVREQLEAKAAAVARHVAESARRGAGVLHVPHYDLDAPQLPPHIDMRTFCEHLSSTATDTRSDVTARLRDHHGTIVHVTARHDGTYVVQNVDPADPWPTTDEQPTFVDWGSSEYPDERVRADRRAARADRPDPFTRMFRALARFFASLPQRRVSRSDTYAVAASVVVGFWAVVAGTLGSPAIGAVLASLMGVILGGVMAWPRIDAQRKQRAAERAARDAEIAARADRQHQLYMRDPEAYLRRIERGETP</sequence>
<organism evidence="2 3">
    <name type="scientific">Gordonia phage Ali17</name>
    <dbReference type="NCBI Taxonomy" id="2301561"/>
    <lineage>
        <taxon>Viruses</taxon>
        <taxon>Duplodnaviria</taxon>
        <taxon>Heunggongvirae</taxon>
        <taxon>Uroviricota</taxon>
        <taxon>Caudoviricetes</taxon>
        <taxon>Stackebrandtviridae</taxon>
        <taxon>Schenleyvirinae</taxon>
        <taxon>Leonardvirus</taxon>
        <taxon>Leonardvirus ali17</taxon>
    </lineage>
</organism>
<keyword evidence="3" id="KW-1185">Reference proteome</keyword>
<dbReference type="EMBL" id="MH669000">
    <property type="protein sequence ID" value="AXQ60620.1"/>
    <property type="molecule type" value="Genomic_DNA"/>
</dbReference>
<evidence type="ECO:0000256" key="1">
    <source>
        <dbReference type="SAM" id="Phobius"/>
    </source>
</evidence>
<dbReference type="KEGG" id="vg:63027032"/>
<accession>A0A385DMQ0</accession>
<feature type="transmembrane region" description="Helical" evidence="1">
    <location>
        <begin position="170"/>
        <end position="187"/>
    </location>
</feature>
<keyword evidence="1" id="KW-1133">Transmembrane helix</keyword>
<name>A0A385DMQ0_9CAUD</name>
<protein>
    <submittedName>
        <fullName evidence="2">Uncharacterized protein</fullName>
    </submittedName>
</protein>
<keyword evidence="1" id="KW-0472">Membrane</keyword>
<gene>
    <name evidence="2" type="primary">4</name>
    <name evidence="2" type="ORF">SEA_ALI17_4</name>
</gene>
<reference evidence="2 3" key="1">
    <citation type="submission" date="2018-07" db="EMBL/GenBank/DDBJ databases">
        <authorList>
            <person name="Celious N.A."/>
            <person name="Jones R.M."/>
            <person name="Banks M.D."/>
            <person name="Grant A."/>
            <person name="McCray S.R."/>
            <person name="Melton Z.A."/>
            <person name="Mitchell A.N."/>
            <person name="Smalls C.A."/>
            <person name="Postiglione A.E."/>
            <person name="Patwardhan S."/>
            <person name="Newman R.H."/>
            <person name="Coomans R.J."/>
            <person name="Warner M.H."/>
            <person name="Garlena R.A."/>
            <person name="Russell D.A."/>
            <person name="Pope W.H."/>
            <person name="Jacobs-Sera D."/>
            <person name="Hatfull G.F."/>
        </authorList>
    </citation>
    <scope>NUCLEOTIDE SEQUENCE [LARGE SCALE GENOMIC DNA]</scope>
</reference>